<dbReference type="Proteomes" id="UP001597186">
    <property type="component" value="Unassembled WGS sequence"/>
</dbReference>
<evidence type="ECO:0008006" key="5">
    <source>
        <dbReference type="Google" id="ProtNLM"/>
    </source>
</evidence>
<feature type="signal peptide" evidence="2">
    <location>
        <begin position="1"/>
        <end position="21"/>
    </location>
</feature>
<dbReference type="EMBL" id="JBHUDD010000147">
    <property type="protein sequence ID" value="MFD1510894.1"/>
    <property type="molecule type" value="Genomic_DNA"/>
</dbReference>
<keyword evidence="2" id="KW-0732">Signal</keyword>
<organism evidence="3 4">
    <name type="scientific">Lacimonas salitolerans</name>
    <dbReference type="NCBI Taxonomy" id="1323750"/>
    <lineage>
        <taxon>Bacteria</taxon>
        <taxon>Pseudomonadati</taxon>
        <taxon>Pseudomonadota</taxon>
        <taxon>Alphaproteobacteria</taxon>
        <taxon>Rhodobacterales</taxon>
        <taxon>Paracoccaceae</taxon>
        <taxon>Lacimonas</taxon>
    </lineage>
</organism>
<reference evidence="4" key="1">
    <citation type="journal article" date="2019" name="Int. J. Syst. Evol. Microbiol.">
        <title>The Global Catalogue of Microorganisms (GCM) 10K type strain sequencing project: providing services to taxonomists for standard genome sequencing and annotation.</title>
        <authorList>
            <consortium name="The Broad Institute Genomics Platform"/>
            <consortium name="The Broad Institute Genome Sequencing Center for Infectious Disease"/>
            <person name="Wu L."/>
            <person name="Ma J."/>
        </authorList>
    </citation>
    <scope>NUCLEOTIDE SEQUENCE [LARGE SCALE GENOMIC DNA]</scope>
    <source>
        <strain evidence="4">CGMCC 1.12477</strain>
    </source>
</reference>
<evidence type="ECO:0000313" key="3">
    <source>
        <dbReference type="EMBL" id="MFD1510894.1"/>
    </source>
</evidence>
<feature type="chain" id="PRO_5045575965" description="HdeA/HdeB family protein" evidence="2">
    <location>
        <begin position="22"/>
        <end position="144"/>
    </location>
</feature>
<keyword evidence="4" id="KW-1185">Reference proteome</keyword>
<evidence type="ECO:0000256" key="1">
    <source>
        <dbReference type="SAM" id="MobiDB-lite"/>
    </source>
</evidence>
<accession>A0ABW4ELA0</accession>
<protein>
    <recommendedName>
        <fullName evidence="5">HdeA/HdeB family protein</fullName>
    </recommendedName>
</protein>
<feature type="compositionally biased region" description="Low complexity" evidence="1">
    <location>
        <begin position="84"/>
        <end position="119"/>
    </location>
</feature>
<gene>
    <name evidence="3" type="ORF">ACFTOW_16035</name>
</gene>
<evidence type="ECO:0000313" key="4">
    <source>
        <dbReference type="Proteomes" id="UP001597186"/>
    </source>
</evidence>
<proteinExistence type="predicted"/>
<sequence>MKRTFLTLAVAAHLAAGGAIAQTTSTTTGDTGMMSGSFGSDWSTSLGSALLGEDGTTVRSESEIASAWEDLSDEDKEMIRRDCAAYSAQSDDSDASDSTATTMDSSSDTSQSGDATSDASDADDAPMNVTMEQMEEICAATEDL</sequence>
<name>A0ABW4ELA0_9RHOB</name>
<evidence type="ECO:0000256" key="2">
    <source>
        <dbReference type="SAM" id="SignalP"/>
    </source>
</evidence>
<feature type="region of interest" description="Disordered" evidence="1">
    <location>
        <begin position="82"/>
        <end position="130"/>
    </location>
</feature>
<comment type="caution">
    <text evidence="3">The sequence shown here is derived from an EMBL/GenBank/DDBJ whole genome shotgun (WGS) entry which is preliminary data.</text>
</comment>
<dbReference type="RefSeq" id="WP_379917520.1">
    <property type="nucleotide sequence ID" value="NZ_JBHUDD010000147.1"/>
</dbReference>